<dbReference type="EMBL" id="FTOR01000017">
    <property type="protein sequence ID" value="SIT34568.1"/>
    <property type="molecule type" value="Genomic_DNA"/>
</dbReference>
<dbReference type="AlphaFoldDB" id="A0A1N7RHC6"/>
<evidence type="ECO:0008006" key="3">
    <source>
        <dbReference type="Google" id="ProtNLM"/>
    </source>
</evidence>
<name>A0A1N7RHC6_9BACT</name>
<protein>
    <recommendedName>
        <fullName evidence="3">SMI1/KNR4 family protein</fullName>
    </recommendedName>
</protein>
<dbReference type="RefSeq" id="WP_076382792.1">
    <property type="nucleotide sequence ID" value="NZ_AP017422.1"/>
</dbReference>
<dbReference type="Proteomes" id="UP000186917">
    <property type="component" value="Unassembled WGS sequence"/>
</dbReference>
<proteinExistence type="predicted"/>
<gene>
    <name evidence="1" type="ORF">SAMN05421788_11739</name>
</gene>
<keyword evidence="2" id="KW-1185">Reference proteome</keyword>
<dbReference type="OrthoDB" id="1079827at2"/>
<accession>A0A1N7RHC6</accession>
<evidence type="ECO:0000313" key="2">
    <source>
        <dbReference type="Proteomes" id="UP000186917"/>
    </source>
</evidence>
<dbReference type="STRING" id="477680.SAMN05421788_11739"/>
<evidence type="ECO:0000313" key="1">
    <source>
        <dbReference type="EMBL" id="SIT34568.1"/>
    </source>
</evidence>
<sequence>MMDILEYLRKFRLEIEIISVNREDTLQKEHISVRWLDILSEEDSDKRKEKLLALWDAACGKEFVRVITYLKRHLIEVYLLLNKGELSLLYAIRNKTGSMYYYEGRFPDLTVRDQYLQDNWHKVPPGLQRFYEMMHNGFYYSSSGNMGLVPLQFLVKLGDQEWEILEEMEPPLEMNLNTSYGFFKNGMGDYLVLDLEKEDTAREAMLWYSQEEPECHLPFWDVVDEWTVLGIAE</sequence>
<reference evidence="2" key="1">
    <citation type="submission" date="2017-01" db="EMBL/GenBank/DDBJ databases">
        <authorList>
            <person name="Varghese N."/>
            <person name="Submissions S."/>
        </authorList>
    </citation>
    <scope>NUCLEOTIDE SEQUENCE [LARGE SCALE GENOMIC DNA]</scope>
    <source>
        <strain evidence="2">DSM 21054</strain>
    </source>
</reference>
<organism evidence="1 2">
    <name type="scientific">Filimonas lacunae</name>
    <dbReference type="NCBI Taxonomy" id="477680"/>
    <lineage>
        <taxon>Bacteria</taxon>
        <taxon>Pseudomonadati</taxon>
        <taxon>Bacteroidota</taxon>
        <taxon>Chitinophagia</taxon>
        <taxon>Chitinophagales</taxon>
        <taxon>Chitinophagaceae</taxon>
        <taxon>Filimonas</taxon>
    </lineage>
</organism>